<dbReference type="Pfam" id="PF06703">
    <property type="entry name" value="SPC25"/>
    <property type="match status" value="1"/>
</dbReference>
<evidence type="ECO:0000256" key="3">
    <source>
        <dbReference type="ARBA" id="ARBA00017057"/>
    </source>
</evidence>
<name>A0A3N2PM50_SODAK</name>
<feature type="transmembrane region" description="Helical" evidence="10">
    <location>
        <begin position="71"/>
        <end position="92"/>
    </location>
</feature>
<keyword evidence="5" id="KW-0256">Endoplasmic reticulum</keyword>
<dbReference type="GeneID" id="39584080"/>
<evidence type="ECO:0000256" key="6">
    <source>
        <dbReference type="ARBA" id="ARBA00022989"/>
    </source>
</evidence>
<evidence type="ECO:0000256" key="4">
    <source>
        <dbReference type="ARBA" id="ARBA00022692"/>
    </source>
</evidence>
<sequence length="227" mass="24535">MSSQERITVYNQADLKHTSDDAIANYLNSLRFTQSHTLTDVRLGLGYSAFLIAAACFAWDYKFGFFATKPYTAAAVVLYTLLQGALTLWVWLVEKGVVYEGISPDGEKISITTSTTKNVPVYNLTITITPKSGPPVTLNISRPFNQWFDSQGHFVAVPFQEMFASNVSAIGKLDAKRVKTPSASMAPAAGGYSTEMLDAVLDASTASATGSVDSAEATAKKPKRRKA</sequence>
<comment type="similarity">
    <text evidence="2">Belongs to the SPCS2 family.</text>
</comment>
<protein>
    <recommendedName>
        <fullName evidence="3">Signal peptidase complex subunit 2</fullName>
    </recommendedName>
</protein>
<feature type="region of interest" description="Disordered" evidence="9">
    <location>
        <begin position="206"/>
        <end position="227"/>
    </location>
</feature>
<comment type="function">
    <text evidence="8">Component of the signal peptidase complex (SPC) which catalyzes the cleavage of N-terminal signal sequences from nascent proteins as they are translocated into the lumen of the endoplasmic reticulum. Enhances the enzymatic activity of SPC and facilitates the interactions between different components of the translocation site.</text>
</comment>
<organism evidence="11 12">
    <name type="scientific">Sodiomyces alkalinus (strain CBS 110278 / VKM F-3762 / F11)</name>
    <name type="common">Alkaliphilic filamentous fungus</name>
    <dbReference type="NCBI Taxonomy" id="1314773"/>
    <lineage>
        <taxon>Eukaryota</taxon>
        <taxon>Fungi</taxon>
        <taxon>Dikarya</taxon>
        <taxon>Ascomycota</taxon>
        <taxon>Pezizomycotina</taxon>
        <taxon>Sordariomycetes</taxon>
        <taxon>Hypocreomycetidae</taxon>
        <taxon>Glomerellales</taxon>
        <taxon>Plectosphaerellaceae</taxon>
        <taxon>Sodiomyces</taxon>
    </lineage>
</organism>
<evidence type="ECO:0000256" key="2">
    <source>
        <dbReference type="ARBA" id="ARBA00007324"/>
    </source>
</evidence>
<dbReference type="RefSeq" id="XP_028463399.1">
    <property type="nucleotide sequence ID" value="XM_028615603.1"/>
</dbReference>
<keyword evidence="7 10" id="KW-0472">Membrane</keyword>
<accession>A0A3N2PM50</accession>
<keyword evidence="6 10" id="KW-1133">Transmembrane helix</keyword>
<evidence type="ECO:0000256" key="5">
    <source>
        <dbReference type="ARBA" id="ARBA00022824"/>
    </source>
</evidence>
<evidence type="ECO:0000256" key="8">
    <source>
        <dbReference type="ARBA" id="ARBA00045608"/>
    </source>
</evidence>
<evidence type="ECO:0000256" key="9">
    <source>
        <dbReference type="SAM" id="MobiDB-lite"/>
    </source>
</evidence>
<evidence type="ECO:0000256" key="1">
    <source>
        <dbReference type="ARBA" id="ARBA00004477"/>
    </source>
</evidence>
<dbReference type="GO" id="GO:0045047">
    <property type="term" value="P:protein targeting to ER"/>
    <property type="evidence" value="ECO:0007669"/>
    <property type="project" value="TreeGrafter"/>
</dbReference>
<gene>
    <name evidence="11" type="ORF">SODALDRAFT_70488</name>
</gene>
<evidence type="ECO:0000256" key="7">
    <source>
        <dbReference type="ARBA" id="ARBA00023136"/>
    </source>
</evidence>
<evidence type="ECO:0000256" key="10">
    <source>
        <dbReference type="SAM" id="Phobius"/>
    </source>
</evidence>
<keyword evidence="12" id="KW-1185">Reference proteome</keyword>
<proteinExistence type="inferred from homology"/>
<dbReference type="AlphaFoldDB" id="A0A3N2PM50"/>
<evidence type="ECO:0000313" key="11">
    <source>
        <dbReference type="EMBL" id="ROT35593.1"/>
    </source>
</evidence>
<dbReference type="GO" id="GO:0005787">
    <property type="term" value="C:signal peptidase complex"/>
    <property type="evidence" value="ECO:0007669"/>
    <property type="project" value="InterPro"/>
</dbReference>
<feature type="transmembrane region" description="Helical" evidence="10">
    <location>
        <begin position="41"/>
        <end position="59"/>
    </location>
</feature>
<keyword evidence="4 10" id="KW-0812">Transmembrane</keyword>
<dbReference type="GO" id="GO:0006465">
    <property type="term" value="P:signal peptide processing"/>
    <property type="evidence" value="ECO:0007669"/>
    <property type="project" value="InterPro"/>
</dbReference>
<dbReference type="STRING" id="1314773.A0A3N2PM50"/>
<dbReference type="Proteomes" id="UP000272025">
    <property type="component" value="Unassembled WGS sequence"/>
</dbReference>
<dbReference type="OrthoDB" id="29558at2759"/>
<evidence type="ECO:0000313" key="12">
    <source>
        <dbReference type="Proteomes" id="UP000272025"/>
    </source>
</evidence>
<dbReference type="PANTHER" id="PTHR13085:SF0">
    <property type="entry name" value="SIGNAL PEPTIDASE COMPLEX SUBUNIT 2"/>
    <property type="match status" value="1"/>
</dbReference>
<reference evidence="11 12" key="1">
    <citation type="journal article" date="2018" name="Mol. Ecol.">
        <title>The obligate alkalophilic soda-lake fungus Sodiomyces alkalinus has shifted to a protein diet.</title>
        <authorList>
            <person name="Grum-Grzhimaylo A.A."/>
            <person name="Falkoski D.L."/>
            <person name="van den Heuvel J."/>
            <person name="Valero-Jimenez C.A."/>
            <person name="Min B."/>
            <person name="Choi I.G."/>
            <person name="Lipzen A."/>
            <person name="Daum C.G."/>
            <person name="Aanen D.K."/>
            <person name="Tsang A."/>
            <person name="Henrissat B."/>
            <person name="Bilanenko E.N."/>
            <person name="de Vries R.P."/>
            <person name="van Kan J.A.L."/>
            <person name="Grigoriev I.V."/>
            <person name="Debets A.J.M."/>
        </authorList>
    </citation>
    <scope>NUCLEOTIDE SEQUENCE [LARGE SCALE GENOMIC DNA]</scope>
    <source>
        <strain evidence="11 12">F11</strain>
    </source>
</reference>
<dbReference type="InterPro" id="IPR009582">
    <property type="entry name" value="Spc2/SPCS2"/>
</dbReference>
<dbReference type="PANTHER" id="PTHR13085">
    <property type="entry name" value="MICROSOMAL SIGNAL PEPTIDASE 25 KDA SUBUNIT"/>
    <property type="match status" value="1"/>
</dbReference>
<dbReference type="EMBL" id="ML119061">
    <property type="protein sequence ID" value="ROT35593.1"/>
    <property type="molecule type" value="Genomic_DNA"/>
</dbReference>
<comment type="subcellular location">
    <subcellularLocation>
        <location evidence="1">Endoplasmic reticulum membrane</location>
        <topology evidence="1">Multi-pass membrane protein</topology>
    </subcellularLocation>
</comment>